<keyword evidence="11" id="KW-1185">Reference proteome</keyword>
<evidence type="ECO:0000256" key="7">
    <source>
        <dbReference type="PROSITE-ProRule" id="PRU01373"/>
    </source>
</evidence>
<organism evidence="10 11">
    <name type="scientific">Pararhodobacter marinus</name>
    <dbReference type="NCBI Taxonomy" id="2184063"/>
    <lineage>
        <taxon>Bacteria</taxon>
        <taxon>Pseudomonadati</taxon>
        <taxon>Pseudomonadota</taxon>
        <taxon>Alphaproteobacteria</taxon>
        <taxon>Rhodobacterales</taxon>
        <taxon>Paracoccaceae</taxon>
        <taxon>Pararhodobacter</taxon>
    </lineage>
</organism>
<keyword evidence="4 7" id="KW-0133">Cell shape</keyword>
<feature type="active site" description="Proton donor/acceptor" evidence="7">
    <location>
        <position position="123"/>
    </location>
</feature>
<dbReference type="Proteomes" id="UP000244940">
    <property type="component" value="Unassembled WGS sequence"/>
</dbReference>
<feature type="active site" description="Nucleophile" evidence="7">
    <location>
        <position position="143"/>
    </location>
</feature>
<gene>
    <name evidence="10" type="ORF">C4N9_01770</name>
</gene>
<comment type="pathway">
    <text evidence="1 7">Cell wall biogenesis; peptidoglycan biosynthesis.</text>
</comment>
<dbReference type="GeneID" id="94363606"/>
<dbReference type="GO" id="GO:0008360">
    <property type="term" value="P:regulation of cell shape"/>
    <property type="evidence" value="ECO:0007669"/>
    <property type="project" value="UniProtKB-UniRule"/>
</dbReference>
<keyword evidence="6 7" id="KW-0961">Cell wall biogenesis/degradation</keyword>
<dbReference type="GO" id="GO:0071555">
    <property type="term" value="P:cell wall organization"/>
    <property type="evidence" value="ECO:0007669"/>
    <property type="project" value="UniProtKB-UniRule"/>
</dbReference>
<dbReference type="SUPFAM" id="SSF141523">
    <property type="entry name" value="L,D-transpeptidase catalytic domain-like"/>
    <property type="match status" value="1"/>
</dbReference>
<dbReference type="PROSITE" id="PS52029">
    <property type="entry name" value="LD_TPASE"/>
    <property type="match status" value="1"/>
</dbReference>
<dbReference type="RefSeq" id="WP_109531754.1">
    <property type="nucleotide sequence ID" value="NZ_QEYD01000001.1"/>
</dbReference>
<comment type="caution">
    <text evidence="10">The sequence shown here is derived from an EMBL/GenBank/DDBJ whole genome shotgun (WGS) entry which is preliminary data.</text>
</comment>
<dbReference type="Gene3D" id="2.40.440.10">
    <property type="entry name" value="L,D-transpeptidase catalytic domain-like"/>
    <property type="match status" value="1"/>
</dbReference>
<dbReference type="UniPathway" id="UPA00219"/>
<evidence type="ECO:0000313" key="10">
    <source>
        <dbReference type="EMBL" id="PWE31954.1"/>
    </source>
</evidence>
<dbReference type="InterPro" id="IPR005490">
    <property type="entry name" value="LD_TPept_cat_dom"/>
</dbReference>
<dbReference type="OrthoDB" id="9809748at2"/>
<keyword evidence="8" id="KW-0732">Signal</keyword>
<feature type="signal peptide" evidence="8">
    <location>
        <begin position="1"/>
        <end position="19"/>
    </location>
</feature>
<dbReference type="PANTHER" id="PTHR36699:SF1">
    <property type="entry name" value="L,D-TRANSPEPTIDASE YAFK-RELATED"/>
    <property type="match status" value="1"/>
</dbReference>
<evidence type="ECO:0000256" key="4">
    <source>
        <dbReference type="ARBA" id="ARBA00022960"/>
    </source>
</evidence>
<dbReference type="GO" id="GO:0016740">
    <property type="term" value="F:transferase activity"/>
    <property type="evidence" value="ECO:0007669"/>
    <property type="project" value="UniProtKB-KW"/>
</dbReference>
<dbReference type="CDD" id="cd16913">
    <property type="entry name" value="YkuD_like"/>
    <property type="match status" value="1"/>
</dbReference>
<proteinExistence type="inferred from homology"/>
<dbReference type="Pfam" id="PF03734">
    <property type="entry name" value="YkuD"/>
    <property type="match status" value="1"/>
</dbReference>
<evidence type="ECO:0000256" key="3">
    <source>
        <dbReference type="ARBA" id="ARBA00022679"/>
    </source>
</evidence>
<evidence type="ECO:0000259" key="9">
    <source>
        <dbReference type="PROSITE" id="PS52029"/>
    </source>
</evidence>
<keyword evidence="5 7" id="KW-0573">Peptidoglycan synthesis</keyword>
<evidence type="ECO:0000256" key="1">
    <source>
        <dbReference type="ARBA" id="ARBA00004752"/>
    </source>
</evidence>
<accession>A0A2U2CJJ1</accession>
<name>A0A2U2CJJ1_9RHOB</name>
<comment type="similarity">
    <text evidence="2">Belongs to the YkuD family.</text>
</comment>
<keyword evidence="3" id="KW-0808">Transferase</keyword>
<reference evidence="10 11" key="1">
    <citation type="submission" date="2018-05" db="EMBL/GenBank/DDBJ databases">
        <title>Pararhodobacter marina sp. nov., isolated from deep-sea water of the Indian Ocean.</title>
        <authorList>
            <person name="Lai Q.Sr."/>
            <person name="Liu X."/>
            <person name="Shao Z."/>
        </authorList>
    </citation>
    <scope>NUCLEOTIDE SEQUENCE [LARGE SCALE GENOMIC DNA]</scope>
    <source>
        <strain evidence="10 11">CIC4N-9</strain>
    </source>
</reference>
<evidence type="ECO:0000256" key="2">
    <source>
        <dbReference type="ARBA" id="ARBA00005992"/>
    </source>
</evidence>
<dbReference type="AlphaFoldDB" id="A0A2U2CJJ1"/>
<evidence type="ECO:0000256" key="6">
    <source>
        <dbReference type="ARBA" id="ARBA00023316"/>
    </source>
</evidence>
<sequence length="168" mass="18579">MARRNLLLSAAALPLAACAGGSRFRSYDGPPVTEIRVHKAERRMELWSAATRLETYDIALGANPVGHKQFEGDMRTPEGVYTIDRRNPNSAFHLSLGLDYPNAEDRARAQAAGQDPGGDIFIHGTGTRSRFSRYRRGDWTNGCIAVTNRQIEEIYAMVENGTRIVLTA</sequence>
<feature type="chain" id="PRO_5015557876" description="L,D-TPase catalytic domain-containing protein" evidence="8">
    <location>
        <begin position="20"/>
        <end position="168"/>
    </location>
</feature>
<dbReference type="GO" id="GO:0004180">
    <property type="term" value="F:carboxypeptidase activity"/>
    <property type="evidence" value="ECO:0007669"/>
    <property type="project" value="UniProtKB-ARBA"/>
</dbReference>
<dbReference type="InterPro" id="IPR038063">
    <property type="entry name" value="Transpep_catalytic_dom"/>
</dbReference>
<dbReference type="PANTHER" id="PTHR36699">
    <property type="entry name" value="LD-TRANSPEPTIDASE"/>
    <property type="match status" value="1"/>
</dbReference>
<protein>
    <recommendedName>
        <fullName evidence="9">L,D-TPase catalytic domain-containing protein</fullName>
    </recommendedName>
</protein>
<feature type="domain" description="L,D-TPase catalytic" evidence="9">
    <location>
        <begin position="33"/>
        <end position="167"/>
    </location>
</feature>
<evidence type="ECO:0000256" key="5">
    <source>
        <dbReference type="ARBA" id="ARBA00022984"/>
    </source>
</evidence>
<evidence type="ECO:0000313" key="11">
    <source>
        <dbReference type="Proteomes" id="UP000244940"/>
    </source>
</evidence>
<dbReference type="GO" id="GO:0009252">
    <property type="term" value="P:peptidoglycan biosynthetic process"/>
    <property type="evidence" value="ECO:0007669"/>
    <property type="project" value="UniProtKB-UniPathway"/>
</dbReference>
<dbReference type="EMBL" id="QEYD01000001">
    <property type="protein sequence ID" value="PWE31954.1"/>
    <property type="molecule type" value="Genomic_DNA"/>
</dbReference>
<evidence type="ECO:0000256" key="8">
    <source>
        <dbReference type="SAM" id="SignalP"/>
    </source>
</evidence>